<protein>
    <submittedName>
        <fullName evidence="4">Related to peroxisomal short-chain alcohol dehydrogenase</fullName>
    </submittedName>
</protein>
<accession>A0A1L7XX86</accession>
<dbReference type="InterPro" id="IPR036291">
    <property type="entry name" value="NAD(P)-bd_dom_sf"/>
</dbReference>
<evidence type="ECO:0000313" key="5">
    <source>
        <dbReference type="Proteomes" id="UP000184330"/>
    </source>
</evidence>
<dbReference type="PANTHER" id="PTHR42760:SF37">
    <property type="entry name" value="CLAVALDEHYDE DEHYDROGENASE"/>
    <property type="match status" value="1"/>
</dbReference>
<dbReference type="STRING" id="576137.A0A1L7XX86"/>
<dbReference type="Pfam" id="PF00106">
    <property type="entry name" value="adh_short"/>
    <property type="match status" value="1"/>
</dbReference>
<proteinExistence type="inferred from homology"/>
<dbReference type="InterPro" id="IPR002347">
    <property type="entry name" value="SDR_fam"/>
</dbReference>
<gene>
    <name evidence="4" type="ORF">PAC_19510</name>
</gene>
<dbReference type="GO" id="GO:0016616">
    <property type="term" value="F:oxidoreductase activity, acting on the CH-OH group of donors, NAD or NADP as acceptor"/>
    <property type="evidence" value="ECO:0007669"/>
    <property type="project" value="TreeGrafter"/>
</dbReference>
<evidence type="ECO:0000256" key="1">
    <source>
        <dbReference type="ARBA" id="ARBA00006484"/>
    </source>
</evidence>
<comment type="similarity">
    <text evidence="1">Belongs to the short-chain dehydrogenases/reductases (SDR) family.</text>
</comment>
<dbReference type="PANTHER" id="PTHR42760">
    <property type="entry name" value="SHORT-CHAIN DEHYDROGENASES/REDUCTASES FAMILY MEMBER"/>
    <property type="match status" value="1"/>
</dbReference>
<keyword evidence="2" id="KW-0560">Oxidoreductase</keyword>
<keyword evidence="5" id="KW-1185">Reference proteome</keyword>
<dbReference type="OrthoDB" id="1933717at2759"/>
<dbReference type="Proteomes" id="UP000184330">
    <property type="component" value="Unassembled WGS sequence"/>
</dbReference>
<dbReference type="EMBL" id="FJOG01000075">
    <property type="protein sequence ID" value="CZR69610.1"/>
    <property type="molecule type" value="Genomic_DNA"/>
</dbReference>
<evidence type="ECO:0000256" key="3">
    <source>
        <dbReference type="SAM" id="MobiDB-lite"/>
    </source>
</evidence>
<dbReference type="PRINTS" id="PR00081">
    <property type="entry name" value="GDHRDH"/>
</dbReference>
<dbReference type="SUPFAM" id="SSF51735">
    <property type="entry name" value="NAD(P)-binding Rossmann-fold domains"/>
    <property type="match status" value="1"/>
</dbReference>
<reference evidence="4 5" key="1">
    <citation type="submission" date="2016-03" db="EMBL/GenBank/DDBJ databases">
        <authorList>
            <person name="Ploux O."/>
        </authorList>
    </citation>
    <scope>NUCLEOTIDE SEQUENCE [LARGE SCALE GENOMIC DNA]</scope>
    <source>
        <strain evidence="4 5">UAMH 11012</strain>
    </source>
</reference>
<sequence length="298" mass="31300">MASSKPDFLPTFTSTWHTSPPSSISPLRPELSAKGKSVVVTGGGTGIGASVALSFAQAGPSFIGLTARREDKLLSSKAAIEKAAPGVKVGIAAGDISDIKGLTEAFGKLAKEAGGKLDVLVSSAGYLNEPSSIMEGDPEDWWKVQEIVIRGTYNTIRAFVPLASSSAIFLNITSGIGHMPVHLAGLAGTMSAYAVSKIANGKLVEYAAAELKDRGIRAVNIQPGVVTTDLNMKHGAIAGLDTSDLPGNFCVWLASPEAEFLNGRYVYVNWDVDELKAKKEEILKDPKLLTLGLEGPVY</sequence>
<dbReference type="AlphaFoldDB" id="A0A1L7XX86"/>
<feature type="region of interest" description="Disordered" evidence="3">
    <location>
        <begin position="1"/>
        <end position="28"/>
    </location>
</feature>
<organism evidence="4 5">
    <name type="scientific">Phialocephala subalpina</name>
    <dbReference type="NCBI Taxonomy" id="576137"/>
    <lineage>
        <taxon>Eukaryota</taxon>
        <taxon>Fungi</taxon>
        <taxon>Dikarya</taxon>
        <taxon>Ascomycota</taxon>
        <taxon>Pezizomycotina</taxon>
        <taxon>Leotiomycetes</taxon>
        <taxon>Helotiales</taxon>
        <taxon>Mollisiaceae</taxon>
        <taxon>Phialocephala</taxon>
        <taxon>Phialocephala fortinii species complex</taxon>
    </lineage>
</organism>
<evidence type="ECO:0000256" key="2">
    <source>
        <dbReference type="ARBA" id="ARBA00023002"/>
    </source>
</evidence>
<dbReference type="CDD" id="cd05233">
    <property type="entry name" value="SDR_c"/>
    <property type="match status" value="1"/>
</dbReference>
<name>A0A1L7XX86_9HELO</name>
<feature type="compositionally biased region" description="Polar residues" evidence="3">
    <location>
        <begin position="11"/>
        <end position="25"/>
    </location>
</feature>
<dbReference type="Gene3D" id="3.40.50.720">
    <property type="entry name" value="NAD(P)-binding Rossmann-like Domain"/>
    <property type="match status" value="1"/>
</dbReference>
<evidence type="ECO:0000313" key="4">
    <source>
        <dbReference type="EMBL" id="CZR69610.1"/>
    </source>
</evidence>